<evidence type="ECO:0000313" key="2">
    <source>
        <dbReference type="Proteomes" id="UP001152622"/>
    </source>
</evidence>
<dbReference type="OrthoDB" id="8838209at2759"/>
<keyword evidence="2" id="KW-1185">Reference proteome</keyword>
<dbReference type="AlphaFoldDB" id="A0A9Q1EAS9"/>
<dbReference type="Proteomes" id="UP001152622">
    <property type="component" value="Chromosome 20"/>
</dbReference>
<dbReference type="PANTHER" id="PTHR31025">
    <property type="entry name" value="SI:CH211-196P9.1-RELATED"/>
    <property type="match status" value="1"/>
</dbReference>
<evidence type="ECO:0000313" key="1">
    <source>
        <dbReference type="EMBL" id="KAJ8335351.1"/>
    </source>
</evidence>
<sequence>MKRKRGTDEDDTEEIPAEQRATVQDTYGCINWDIKFMPMSETTNSQQEKKLKMKVLSEQANFSPDEVKTLMKCTYYSQRKEINRGTDLQTLMEEWPFLFQELGMTIHFQELTGVALKATFLASVEKKGKRLLDFMRTTCADKSKQILQAVTKLKILRGQLEGCSEEVKDMVLLLLPYFDEKEENLFHYVEDTVLAEEVQVESLPVTPCIIVCGTSCYASRRFMLSIDRKVVNGQIPTFISAICLTLGSYYCFNIHYPVDLGSTLEFLQRCFLNINPEKGTTVETKKNKKQLSVNPRVLTLIADLSDHEWRETC</sequence>
<name>A0A9Q1EAS9_SYNKA</name>
<gene>
    <name evidence="1" type="ORF">SKAU_G00386930</name>
</gene>
<proteinExistence type="predicted"/>
<dbReference type="EMBL" id="JAINUF010000020">
    <property type="protein sequence ID" value="KAJ8335351.1"/>
    <property type="molecule type" value="Genomic_DNA"/>
</dbReference>
<organism evidence="1 2">
    <name type="scientific">Synaphobranchus kaupii</name>
    <name type="common">Kaup's arrowtooth eel</name>
    <dbReference type="NCBI Taxonomy" id="118154"/>
    <lineage>
        <taxon>Eukaryota</taxon>
        <taxon>Metazoa</taxon>
        <taxon>Chordata</taxon>
        <taxon>Craniata</taxon>
        <taxon>Vertebrata</taxon>
        <taxon>Euteleostomi</taxon>
        <taxon>Actinopterygii</taxon>
        <taxon>Neopterygii</taxon>
        <taxon>Teleostei</taxon>
        <taxon>Anguilliformes</taxon>
        <taxon>Synaphobranchidae</taxon>
        <taxon>Synaphobranchus</taxon>
    </lineage>
</organism>
<accession>A0A9Q1EAS9</accession>
<protein>
    <submittedName>
        <fullName evidence="1">Uncharacterized protein</fullName>
    </submittedName>
</protein>
<reference evidence="1" key="1">
    <citation type="journal article" date="2023" name="Science">
        <title>Genome structures resolve the early diversification of teleost fishes.</title>
        <authorList>
            <person name="Parey E."/>
            <person name="Louis A."/>
            <person name="Montfort J."/>
            <person name="Bouchez O."/>
            <person name="Roques C."/>
            <person name="Iampietro C."/>
            <person name="Lluch J."/>
            <person name="Castinel A."/>
            <person name="Donnadieu C."/>
            <person name="Desvignes T."/>
            <person name="Floi Bucao C."/>
            <person name="Jouanno E."/>
            <person name="Wen M."/>
            <person name="Mejri S."/>
            <person name="Dirks R."/>
            <person name="Jansen H."/>
            <person name="Henkel C."/>
            <person name="Chen W.J."/>
            <person name="Zahm M."/>
            <person name="Cabau C."/>
            <person name="Klopp C."/>
            <person name="Thompson A.W."/>
            <person name="Robinson-Rechavi M."/>
            <person name="Braasch I."/>
            <person name="Lecointre G."/>
            <person name="Bobe J."/>
            <person name="Postlethwait J.H."/>
            <person name="Berthelot C."/>
            <person name="Roest Crollius H."/>
            <person name="Guiguen Y."/>
        </authorList>
    </citation>
    <scope>NUCLEOTIDE SEQUENCE</scope>
    <source>
        <strain evidence="1">WJC10195</strain>
    </source>
</reference>
<dbReference type="PANTHER" id="PTHR31025:SF30">
    <property type="entry name" value="SI:DKEY-15H8.17"/>
    <property type="match status" value="1"/>
</dbReference>
<comment type="caution">
    <text evidence="1">The sequence shown here is derived from an EMBL/GenBank/DDBJ whole genome shotgun (WGS) entry which is preliminary data.</text>
</comment>